<dbReference type="GO" id="GO:0005524">
    <property type="term" value="F:ATP binding"/>
    <property type="evidence" value="ECO:0007669"/>
    <property type="project" value="UniProtKB-KW"/>
</dbReference>
<dbReference type="PANTHER" id="PTHR11070">
    <property type="entry name" value="UVRD / RECB / PCRA DNA HELICASE FAMILY MEMBER"/>
    <property type="match status" value="1"/>
</dbReference>
<comment type="caution">
    <text evidence="6">The sequence shown here is derived from an EMBL/GenBank/DDBJ whole genome shotgun (WGS) entry which is preliminary data.</text>
</comment>
<dbReference type="SUPFAM" id="SSF52540">
    <property type="entry name" value="P-loop containing nucleoside triphosphate hydrolases"/>
    <property type="match status" value="1"/>
</dbReference>
<keyword evidence="2" id="KW-0378">Hydrolase</keyword>
<protein>
    <submittedName>
        <fullName evidence="6">UvrD-helicase domain-containing protein</fullName>
    </submittedName>
</protein>
<evidence type="ECO:0000256" key="3">
    <source>
        <dbReference type="ARBA" id="ARBA00022806"/>
    </source>
</evidence>
<name>A0A7K4MRM3_9ARCH</name>
<keyword evidence="1" id="KW-0547">Nucleotide-binding</keyword>
<evidence type="ECO:0000256" key="4">
    <source>
        <dbReference type="ARBA" id="ARBA00022840"/>
    </source>
</evidence>
<dbReference type="Gene3D" id="3.40.50.300">
    <property type="entry name" value="P-loop containing nucleotide triphosphate hydrolases"/>
    <property type="match status" value="1"/>
</dbReference>
<dbReference type="AlphaFoldDB" id="A0A7K4MRM3"/>
<evidence type="ECO:0000313" key="6">
    <source>
        <dbReference type="EMBL" id="NWJ44230.1"/>
    </source>
</evidence>
<dbReference type="InterPro" id="IPR000212">
    <property type="entry name" value="DNA_helicase_UvrD/REP"/>
</dbReference>
<dbReference type="Pfam" id="PF00580">
    <property type="entry name" value="UvrD-helicase"/>
    <property type="match status" value="1"/>
</dbReference>
<feature type="domain" description="UvrD-like helicase ATP-binding" evidence="5">
    <location>
        <begin position="7"/>
        <end position="62"/>
    </location>
</feature>
<dbReference type="Proteomes" id="UP000523105">
    <property type="component" value="Unassembled WGS sequence"/>
</dbReference>
<keyword evidence="4" id="KW-0067">ATP-binding</keyword>
<organism evidence="6 7">
    <name type="scientific">Marine Group I thaumarchaeote</name>
    <dbReference type="NCBI Taxonomy" id="2511932"/>
    <lineage>
        <taxon>Archaea</taxon>
        <taxon>Nitrososphaerota</taxon>
        <taxon>Marine Group I</taxon>
    </lineage>
</organism>
<dbReference type="InterPro" id="IPR027417">
    <property type="entry name" value="P-loop_NTPase"/>
</dbReference>
<evidence type="ECO:0000259" key="5">
    <source>
        <dbReference type="Pfam" id="PF00580"/>
    </source>
</evidence>
<dbReference type="GO" id="GO:0003678">
    <property type="term" value="F:DNA helicase activity"/>
    <property type="evidence" value="ECO:0007669"/>
    <property type="project" value="InterPro"/>
</dbReference>
<sequence length="62" mass="6971">MSDITPNKQQRKAIEHPPAPLMILAGAGTGKTFTLEHRIVYLIKYYQVNPANILTITYTEKA</sequence>
<dbReference type="GO" id="GO:0003677">
    <property type="term" value="F:DNA binding"/>
    <property type="evidence" value="ECO:0007669"/>
    <property type="project" value="InterPro"/>
</dbReference>
<reference evidence="6 7" key="1">
    <citation type="journal article" date="2019" name="Environ. Microbiol.">
        <title>Genomics insights into ecotype formation of ammonia-oxidizing archaea in the deep ocean.</title>
        <authorList>
            <person name="Wang Y."/>
            <person name="Huang J.M."/>
            <person name="Cui G.J."/>
            <person name="Nunoura T."/>
            <person name="Takaki Y."/>
            <person name="Li W.L."/>
            <person name="Li J."/>
            <person name="Gao Z.M."/>
            <person name="Takai K."/>
            <person name="Zhang A.Q."/>
            <person name="Stepanauskas R."/>
        </authorList>
    </citation>
    <scope>NUCLEOTIDE SEQUENCE [LARGE SCALE GENOMIC DNA]</scope>
    <source>
        <strain evidence="6 7">L15b</strain>
    </source>
</reference>
<evidence type="ECO:0000313" key="7">
    <source>
        <dbReference type="Proteomes" id="UP000523105"/>
    </source>
</evidence>
<dbReference type="EMBL" id="JACASV010000154">
    <property type="protein sequence ID" value="NWJ44230.1"/>
    <property type="molecule type" value="Genomic_DNA"/>
</dbReference>
<keyword evidence="3 6" id="KW-0347">Helicase</keyword>
<gene>
    <name evidence="6" type="ORF">HX837_08550</name>
</gene>
<dbReference type="InterPro" id="IPR014016">
    <property type="entry name" value="UvrD-like_ATP-bd"/>
</dbReference>
<accession>A0A7K4MRM3</accession>
<evidence type="ECO:0000256" key="2">
    <source>
        <dbReference type="ARBA" id="ARBA00022801"/>
    </source>
</evidence>
<proteinExistence type="predicted"/>
<evidence type="ECO:0000256" key="1">
    <source>
        <dbReference type="ARBA" id="ARBA00022741"/>
    </source>
</evidence>
<dbReference type="GO" id="GO:0016787">
    <property type="term" value="F:hydrolase activity"/>
    <property type="evidence" value="ECO:0007669"/>
    <property type="project" value="UniProtKB-KW"/>
</dbReference>
<feature type="non-terminal residue" evidence="6">
    <location>
        <position position="62"/>
    </location>
</feature>